<dbReference type="InterPro" id="IPR006073">
    <property type="entry name" value="GTP-bd"/>
</dbReference>
<reference evidence="11 12" key="1">
    <citation type="submission" date="2018-04" db="EMBL/GenBank/DDBJ databases">
        <title>Novel Campyloabacter and Helicobacter Species and Strains.</title>
        <authorList>
            <person name="Mannion A.J."/>
            <person name="Shen Z."/>
            <person name="Fox J.G."/>
        </authorList>
    </citation>
    <scope>NUCLEOTIDE SEQUENCE [LARGE SCALE GENOMIC DNA]</scope>
    <source>
        <strain evidence="11 12">MIT 12-6600</strain>
    </source>
</reference>
<evidence type="ECO:0000313" key="11">
    <source>
        <dbReference type="EMBL" id="RDU66896.1"/>
    </source>
</evidence>
<dbReference type="EMBL" id="NXLT01000004">
    <property type="protein sequence ID" value="RDU66896.1"/>
    <property type="molecule type" value="Genomic_DNA"/>
</dbReference>
<keyword evidence="6" id="KW-0690">Ribosome biogenesis</keyword>
<dbReference type="GO" id="GO:0070181">
    <property type="term" value="F:small ribosomal subunit rRNA binding"/>
    <property type="evidence" value="ECO:0007669"/>
    <property type="project" value="UniProtKB-UniRule"/>
</dbReference>
<keyword evidence="3 6" id="KW-0547">Nucleotide-binding</keyword>
<keyword evidence="12" id="KW-1185">Reference proteome</keyword>
<dbReference type="GO" id="GO:0003924">
    <property type="term" value="F:GTPase activity"/>
    <property type="evidence" value="ECO:0007669"/>
    <property type="project" value="UniProtKB-UniRule"/>
</dbReference>
<keyword evidence="6" id="KW-0963">Cytoplasm</keyword>
<evidence type="ECO:0000256" key="5">
    <source>
        <dbReference type="ARBA" id="ARBA00023134"/>
    </source>
</evidence>
<keyword evidence="6" id="KW-0472">Membrane</keyword>
<dbReference type="InterPro" id="IPR009019">
    <property type="entry name" value="KH_sf_prok-type"/>
</dbReference>
<organism evidence="11 12">
    <name type="scientific">Helicobacter equorum</name>
    <dbReference type="NCBI Taxonomy" id="361872"/>
    <lineage>
        <taxon>Bacteria</taxon>
        <taxon>Pseudomonadati</taxon>
        <taxon>Campylobacterota</taxon>
        <taxon>Epsilonproteobacteria</taxon>
        <taxon>Campylobacterales</taxon>
        <taxon>Helicobacteraceae</taxon>
        <taxon>Helicobacter</taxon>
    </lineage>
</organism>
<dbReference type="Pfam" id="PF07650">
    <property type="entry name" value="KH_2"/>
    <property type="match status" value="1"/>
</dbReference>
<dbReference type="NCBIfam" id="TIGR00436">
    <property type="entry name" value="era"/>
    <property type="match status" value="1"/>
</dbReference>
<dbReference type="PROSITE" id="PS51713">
    <property type="entry name" value="G_ERA"/>
    <property type="match status" value="1"/>
</dbReference>
<feature type="region of interest" description="G2" evidence="7">
    <location>
        <begin position="41"/>
        <end position="45"/>
    </location>
</feature>
<dbReference type="GO" id="GO:0005886">
    <property type="term" value="C:plasma membrane"/>
    <property type="evidence" value="ECO:0007669"/>
    <property type="project" value="UniProtKB-SubCell"/>
</dbReference>
<dbReference type="NCBIfam" id="NF000908">
    <property type="entry name" value="PRK00089.1"/>
    <property type="match status" value="1"/>
</dbReference>
<evidence type="ECO:0000256" key="3">
    <source>
        <dbReference type="ARBA" id="ARBA00022741"/>
    </source>
</evidence>
<dbReference type="GO" id="GO:0005829">
    <property type="term" value="C:cytosol"/>
    <property type="evidence" value="ECO:0007669"/>
    <property type="project" value="TreeGrafter"/>
</dbReference>
<feature type="region of interest" description="G5" evidence="7">
    <location>
        <begin position="163"/>
        <end position="165"/>
    </location>
</feature>
<dbReference type="Gene3D" id="3.30.300.20">
    <property type="match status" value="1"/>
</dbReference>
<feature type="binding site" evidence="6">
    <location>
        <begin position="70"/>
        <end position="74"/>
    </location>
    <ligand>
        <name>GTP</name>
        <dbReference type="ChEBI" id="CHEBI:37565"/>
    </ligand>
</feature>
<evidence type="ECO:0000313" key="12">
    <source>
        <dbReference type="Proteomes" id="UP000256514"/>
    </source>
</evidence>
<proteinExistence type="inferred from homology"/>
<evidence type="ECO:0000259" key="9">
    <source>
        <dbReference type="PROSITE" id="PS50823"/>
    </source>
</evidence>
<dbReference type="OrthoDB" id="9805918at2"/>
<sequence length="310" mass="35467">MQDKQTRCGFVATLGRPNAGKSTLLNALLGQKISLTSHKANATRKQLQIIMQHSGVDTRGSYDAQIIFVDTPGIHHQEKLLNQYMLHQSLRAMNDCDLGIYLAPVSDEVRYYEEFLNLSRDKSVHNKHILLISKTDMVDKTTLMKKIAQYQQYQSHYLALVPMSVKKGFYPKDLLESITLFLPDSAFLFDEECITTAQTREIVKELIRESVFENLSDEIPYESDVVIERYEEGEIERIYATIIVEKQSQKGVVIGAKAQTIKRIGILARKNIELFLDKQVFLKLEVSVQKGWSKETKKLKKIGYDCADMP</sequence>
<dbReference type="HAMAP" id="MF_00367">
    <property type="entry name" value="GTPase_Era"/>
    <property type="match status" value="1"/>
</dbReference>
<comment type="caution">
    <text evidence="11">The sequence shown here is derived from an EMBL/GenBank/DDBJ whole genome shotgun (WGS) entry which is preliminary data.</text>
</comment>
<feature type="domain" description="KH type-2" evidence="9">
    <location>
        <begin position="207"/>
        <end position="290"/>
    </location>
</feature>
<accession>A0A3D8IPQ7</accession>
<dbReference type="Pfam" id="PF01926">
    <property type="entry name" value="MMR_HSR1"/>
    <property type="match status" value="1"/>
</dbReference>
<keyword evidence="4 6" id="KW-0694">RNA-binding</keyword>
<dbReference type="PANTHER" id="PTHR42698">
    <property type="entry name" value="GTPASE ERA"/>
    <property type="match status" value="1"/>
</dbReference>
<evidence type="ECO:0000256" key="2">
    <source>
        <dbReference type="ARBA" id="ARBA00020484"/>
    </source>
</evidence>
<dbReference type="GO" id="GO:0000028">
    <property type="term" value="P:ribosomal small subunit assembly"/>
    <property type="evidence" value="ECO:0007669"/>
    <property type="project" value="TreeGrafter"/>
</dbReference>
<dbReference type="SUPFAM" id="SSF54814">
    <property type="entry name" value="Prokaryotic type KH domain (KH-domain type II)"/>
    <property type="match status" value="1"/>
</dbReference>
<evidence type="ECO:0000259" key="10">
    <source>
        <dbReference type="PROSITE" id="PS51713"/>
    </source>
</evidence>
<keyword evidence="6" id="KW-1003">Cell membrane</keyword>
<feature type="domain" description="Era-type G" evidence="10">
    <location>
        <begin position="7"/>
        <end position="184"/>
    </location>
</feature>
<keyword evidence="6" id="KW-0699">rRNA-binding</keyword>
<evidence type="ECO:0000256" key="1">
    <source>
        <dbReference type="ARBA" id="ARBA00007921"/>
    </source>
</evidence>
<dbReference type="InterPro" id="IPR005662">
    <property type="entry name" value="GTPase_Era-like"/>
</dbReference>
<feature type="region of interest" description="G1" evidence="7">
    <location>
        <begin position="15"/>
        <end position="22"/>
    </location>
</feature>
<keyword evidence="5 6" id="KW-0342">GTP-binding</keyword>
<dbReference type="PROSITE" id="PS50823">
    <property type="entry name" value="KH_TYPE_2"/>
    <property type="match status" value="1"/>
</dbReference>
<comment type="function">
    <text evidence="6">An essential GTPase that binds both GDP and GTP, with rapid nucleotide exchange. Plays a role in 16S rRNA processing and 30S ribosomal subunit biogenesis and possibly also in cell cycle regulation and energy metabolism.</text>
</comment>
<gene>
    <name evidence="6" type="primary">era</name>
    <name evidence="11" type="ORF">CQA54_05930</name>
</gene>
<dbReference type="InterPro" id="IPR005225">
    <property type="entry name" value="Small_GTP-bd"/>
</dbReference>
<dbReference type="NCBIfam" id="TIGR00231">
    <property type="entry name" value="small_GTP"/>
    <property type="match status" value="1"/>
</dbReference>
<name>A0A3D8IPQ7_9HELI</name>
<dbReference type="GO" id="GO:0005525">
    <property type="term" value="F:GTP binding"/>
    <property type="evidence" value="ECO:0007669"/>
    <property type="project" value="UniProtKB-UniRule"/>
</dbReference>
<evidence type="ECO:0000256" key="7">
    <source>
        <dbReference type="PROSITE-ProRule" id="PRU01050"/>
    </source>
</evidence>
<dbReference type="InterPro" id="IPR030388">
    <property type="entry name" value="G_ERA_dom"/>
</dbReference>
<dbReference type="GO" id="GO:0043024">
    <property type="term" value="F:ribosomal small subunit binding"/>
    <property type="evidence" value="ECO:0007669"/>
    <property type="project" value="TreeGrafter"/>
</dbReference>
<dbReference type="Proteomes" id="UP000256514">
    <property type="component" value="Unassembled WGS sequence"/>
</dbReference>
<dbReference type="CDD" id="cd04163">
    <property type="entry name" value="Era"/>
    <property type="match status" value="1"/>
</dbReference>
<feature type="binding site" evidence="6">
    <location>
        <begin position="133"/>
        <end position="136"/>
    </location>
    <ligand>
        <name>GTP</name>
        <dbReference type="ChEBI" id="CHEBI:37565"/>
    </ligand>
</feature>
<dbReference type="InterPro" id="IPR015946">
    <property type="entry name" value="KH_dom-like_a/b"/>
</dbReference>
<feature type="region of interest" description="G4" evidence="7">
    <location>
        <begin position="133"/>
        <end position="136"/>
    </location>
</feature>
<dbReference type="PANTHER" id="PTHR42698:SF1">
    <property type="entry name" value="GTPASE ERA, MITOCHONDRIAL"/>
    <property type="match status" value="1"/>
</dbReference>
<comment type="similarity">
    <text evidence="1 6 7 8">Belongs to the TRAFAC class TrmE-Era-EngA-EngB-Septin-like GTPase superfamily. Era GTPase family.</text>
</comment>
<feature type="binding site" evidence="6">
    <location>
        <begin position="15"/>
        <end position="22"/>
    </location>
    <ligand>
        <name>GTP</name>
        <dbReference type="ChEBI" id="CHEBI:37565"/>
    </ligand>
</feature>
<dbReference type="RefSeq" id="WP_115571214.1">
    <property type="nucleotide sequence ID" value="NZ_NXLT01000004.1"/>
</dbReference>
<comment type="subcellular location">
    <subcellularLocation>
        <location evidence="6">Cytoplasm</location>
    </subcellularLocation>
    <subcellularLocation>
        <location evidence="6">Cell membrane</location>
        <topology evidence="6">Peripheral membrane protein</topology>
    </subcellularLocation>
</comment>
<evidence type="ECO:0000256" key="6">
    <source>
        <dbReference type="HAMAP-Rule" id="MF_00367"/>
    </source>
</evidence>
<evidence type="ECO:0000256" key="4">
    <source>
        <dbReference type="ARBA" id="ARBA00022884"/>
    </source>
</evidence>
<dbReference type="Gene3D" id="3.40.50.300">
    <property type="entry name" value="P-loop containing nucleotide triphosphate hydrolases"/>
    <property type="match status" value="1"/>
</dbReference>
<comment type="subunit">
    <text evidence="6">Monomer.</text>
</comment>
<dbReference type="SUPFAM" id="SSF52540">
    <property type="entry name" value="P-loop containing nucleoside triphosphate hydrolases"/>
    <property type="match status" value="1"/>
</dbReference>
<feature type="region of interest" description="G3" evidence="7">
    <location>
        <begin position="70"/>
        <end position="73"/>
    </location>
</feature>
<evidence type="ECO:0000256" key="8">
    <source>
        <dbReference type="RuleBase" id="RU003761"/>
    </source>
</evidence>
<dbReference type="InterPro" id="IPR027417">
    <property type="entry name" value="P-loop_NTPase"/>
</dbReference>
<protein>
    <recommendedName>
        <fullName evidence="2 6">GTPase Era</fullName>
    </recommendedName>
</protein>
<dbReference type="InterPro" id="IPR004044">
    <property type="entry name" value="KH_dom_type_2"/>
</dbReference>
<dbReference type="AlphaFoldDB" id="A0A3D8IPQ7"/>
<dbReference type="CDD" id="cd22534">
    <property type="entry name" value="KH-II_Era"/>
    <property type="match status" value="1"/>
</dbReference>